<keyword evidence="1 4" id="KW-0413">Isomerase</keyword>
<sequence length="360" mass="41277">MMNEKIAIIYGTRPEFLKIFPIINEFRKRNEDICIVNTGQHDTLLTEMENSFGIIPHHRLSVQSLSFTSSNLIAKLIDEISKLIHKENIQKIIAQGDTFTVLASSMVAFLEQRKFYHIEAGLRTSDIKLPFPEEFNRRVVSLTANVNFAPTELAKQNLLKENISETNISLVGNTIVDMIEYVIEKENILVEYQDFVFITAHRRENIGQPLKNIAQAIKELAEENPETQFDWALHPNPNTRRIILDIFDKQIPKNINFTEPLSYLDALRKMAKAKLIISDSGGIQEEAPSLQKRILILREETERPEVVTCNCGILVGSDIEKIKTHFNLIYHNQQEYIFESDNNPFGDGKASEKIVKEILV</sequence>
<gene>
    <name evidence="7" type="primary">mnaA_2</name>
    <name evidence="7" type="ORF">NCTC13560_01219</name>
    <name evidence="6" type="ORF">SAMN05421682_10190</name>
</gene>
<evidence type="ECO:0000256" key="3">
    <source>
        <dbReference type="ARBA" id="ARBA00038858"/>
    </source>
</evidence>
<name>A0A381F8H3_9FLAO</name>
<dbReference type="NCBIfam" id="TIGR00236">
    <property type="entry name" value="wecB"/>
    <property type="match status" value="1"/>
</dbReference>
<dbReference type="Gene3D" id="3.40.50.2000">
    <property type="entry name" value="Glycogen Phosphorylase B"/>
    <property type="match status" value="2"/>
</dbReference>
<dbReference type="CDD" id="cd03786">
    <property type="entry name" value="GTB_UDP-GlcNAc_2-Epimerase"/>
    <property type="match status" value="1"/>
</dbReference>
<dbReference type="SUPFAM" id="SSF53756">
    <property type="entry name" value="UDP-Glycosyltransferase/glycogen phosphorylase"/>
    <property type="match status" value="1"/>
</dbReference>
<comment type="similarity">
    <text evidence="2 4">Belongs to the UDP-N-acetylglucosamine 2-epimerase family.</text>
</comment>
<proteinExistence type="inferred from homology"/>
<dbReference type="PANTHER" id="PTHR43174">
    <property type="entry name" value="UDP-N-ACETYLGLUCOSAMINE 2-EPIMERASE"/>
    <property type="match status" value="1"/>
</dbReference>
<evidence type="ECO:0000313" key="8">
    <source>
        <dbReference type="Proteomes" id="UP000185725"/>
    </source>
</evidence>
<dbReference type="Proteomes" id="UP000255231">
    <property type="component" value="Unassembled WGS sequence"/>
</dbReference>
<dbReference type="PANTHER" id="PTHR43174:SF2">
    <property type="entry name" value="UDP-N-ACETYLGLUCOSAMINE 2-EPIMERASE"/>
    <property type="match status" value="1"/>
</dbReference>
<dbReference type="KEGG" id="cil:EG358_03070"/>
<dbReference type="InterPro" id="IPR003331">
    <property type="entry name" value="UDP_GlcNAc_Epimerase_2_dom"/>
</dbReference>
<evidence type="ECO:0000313" key="6">
    <source>
        <dbReference type="EMBL" id="SIP87082.1"/>
    </source>
</evidence>
<dbReference type="EMBL" id="FTMF01000001">
    <property type="protein sequence ID" value="SIP87082.1"/>
    <property type="molecule type" value="Genomic_DNA"/>
</dbReference>
<dbReference type="GeneID" id="303672670"/>
<reference evidence="7 9" key="2">
    <citation type="submission" date="2018-06" db="EMBL/GenBank/DDBJ databases">
        <authorList>
            <consortium name="Pathogen Informatics"/>
            <person name="Doyle S."/>
        </authorList>
    </citation>
    <scope>NUCLEOTIDE SEQUENCE [LARGE SCALE GENOMIC DNA]</scope>
    <source>
        <strain evidence="7 9">NCTC13560</strain>
    </source>
</reference>
<evidence type="ECO:0000256" key="2">
    <source>
        <dbReference type="ARBA" id="ARBA00038209"/>
    </source>
</evidence>
<protein>
    <recommendedName>
        <fullName evidence="3">UDP-N-acetylglucosamine 2-epimerase (non-hydrolyzing)</fullName>
        <ecNumber evidence="3">5.1.3.14</ecNumber>
    </recommendedName>
</protein>
<evidence type="ECO:0000313" key="7">
    <source>
        <dbReference type="EMBL" id="SUX42402.1"/>
    </source>
</evidence>
<organism evidence="7 9">
    <name type="scientific">Chryseobacterium indoltheticum</name>
    <dbReference type="NCBI Taxonomy" id="254"/>
    <lineage>
        <taxon>Bacteria</taxon>
        <taxon>Pseudomonadati</taxon>
        <taxon>Bacteroidota</taxon>
        <taxon>Flavobacteriia</taxon>
        <taxon>Flavobacteriales</taxon>
        <taxon>Weeksellaceae</taxon>
        <taxon>Chryseobacterium group</taxon>
        <taxon>Chryseobacterium</taxon>
    </lineage>
</organism>
<dbReference type="InterPro" id="IPR029767">
    <property type="entry name" value="WecB-like"/>
</dbReference>
<evidence type="ECO:0000256" key="1">
    <source>
        <dbReference type="ARBA" id="ARBA00023235"/>
    </source>
</evidence>
<reference evidence="6 8" key="1">
    <citation type="submission" date="2017-01" db="EMBL/GenBank/DDBJ databases">
        <authorList>
            <person name="Varghese N."/>
            <person name="Submissions S."/>
        </authorList>
    </citation>
    <scope>NUCLEOTIDE SEQUENCE [LARGE SCALE GENOMIC DNA]</scope>
    <source>
        <strain evidence="6 8">ATCC 27950</strain>
    </source>
</reference>
<dbReference type="AlphaFoldDB" id="A0A381F8H3"/>
<dbReference type="GO" id="GO:0008761">
    <property type="term" value="F:UDP-N-acetylglucosamine 2-epimerase activity"/>
    <property type="evidence" value="ECO:0007669"/>
    <property type="project" value="UniProtKB-EC"/>
</dbReference>
<dbReference type="EC" id="5.1.3.14" evidence="3"/>
<dbReference type="RefSeq" id="WP_083676963.1">
    <property type="nucleotide sequence ID" value="NZ_CP033929.1"/>
</dbReference>
<feature type="domain" description="UDP-N-acetylglucosamine 2-epimerase" evidence="5">
    <location>
        <begin position="26"/>
        <end position="358"/>
    </location>
</feature>
<evidence type="ECO:0000259" key="5">
    <source>
        <dbReference type="Pfam" id="PF02350"/>
    </source>
</evidence>
<dbReference type="OrthoDB" id="9803238at2"/>
<keyword evidence="8" id="KW-1185">Reference proteome</keyword>
<dbReference type="Proteomes" id="UP000185725">
    <property type="component" value="Unassembled WGS sequence"/>
</dbReference>
<dbReference type="Pfam" id="PF02350">
    <property type="entry name" value="Epimerase_2"/>
    <property type="match status" value="1"/>
</dbReference>
<evidence type="ECO:0000313" key="9">
    <source>
        <dbReference type="Proteomes" id="UP000255231"/>
    </source>
</evidence>
<evidence type="ECO:0000256" key="4">
    <source>
        <dbReference type="RuleBase" id="RU003513"/>
    </source>
</evidence>
<dbReference type="EMBL" id="UFVS01000001">
    <property type="protein sequence ID" value="SUX42402.1"/>
    <property type="molecule type" value="Genomic_DNA"/>
</dbReference>
<accession>A0A381F8H3</accession>